<dbReference type="RefSeq" id="WP_069778169.1">
    <property type="nucleotide sequence ID" value="NZ_CP017248.1"/>
</dbReference>
<dbReference type="KEGG" id="spun:BFF78_11150"/>
<feature type="domain" description="B12-binding" evidence="6">
    <location>
        <begin position="17"/>
        <end position="156"/>
    </location>
</feature>
<reference evidence="9" key="1">
    <citation type="submission" date="2016-09" db="EMBL/GenBank/DDBJ databases">
        <title>Streptomyces puniciscabiei strain:TW1S1 Genome sequencing and assembly.</title>
        <authorList>
            <person name="Kim M.-K."/>
            <person name="Kim S.B."/>
        </authorList>
    </citation>
    <scope>NUCLEOTIDE SEQUENCE [LARGE SCALE GENOMIC DNA]</scope>
    <source>
        <strain evidence="9">TW1S1</strain>
    </source>
</reference>
<dbReference type="Proteomes" id="UP000094960">
    <property type="component" value="Chromosome"/>
</dbReference>
<dbReference type="InterPro" id="IPR007197">
    <property type="entry name" value="rSAM"/>
</dbReference>
<evidence type="ECO:0000256" key="1">
    <source>
        <dbReference type="ARBA" id="ARBA00001966"/>
    </source>
</evidence>
<dbReference type="InterPro" id="IPR058240">
    <property type="entry name" value="rSAM_sf"/>
</dbReference>
<dbReference type="GO" id="GO:0003824">
    <property type="term" value="F:catalytic activity"/>
    <property type="evidence" value="ECO:0007669"/>
    <property type="project" value="InterPro"/>
</dbReference>
<dbReference type="Pfam" id="PF02310">
    <property type="entry name" value="B12-binding"/>
    <property type="match status" value="1"/>
</dbReference>
<keyword evidence="3" id="KW-0479">Metal-binding</keyword>
<dbReference type="SFLD" id="SFLDG01123">
    <property type="entry name" value="methyltransferase_(Class_B)"/>
    <property type="match status" value="1"/>
</dbReference>
<dbReference type="PROSITE" id="PS51332">
    <property type="entry name" value="B12_BINDING"/>
    <property type="match status" value="1"/>
</dbReference>
<dbReference type="SFLD" id="SFLDS00029">
    <property type="entry name" value="Radical_SAM"/>
    <property type="match status" value="1"/>
</dbReference>
<dbReference type="SMART" id="SM00729">
    <property type="entry name" value="Elp3"/>
    <property type="match status" value="1"/>
</dbReference>
<accession>A0A1D7Y7E4</accession>
<evidence type="ECO:0000256" key="5">
    <source>
        <dbReference type="ARBA" id="ARBA00023014"/>
    </source>
</evidence>
<dbReference type="Pfam" id="PF04055">
    <property type="entry name" value="Radical_SAM"/>
    <property type="match status" value="1"/>
</dbReference>
<keyword evidence="4" id="KW-0408">Iron</keyword>
<dbReference type="GO" id="GO:0051539">
    <property type="term" value="F:4 iron, 4 sulfur cluster binding"/>
    <property type="evidence" value="ECO:0007669"/>
    <property type="project" value="UniProtKB-KW"/>
</dbReference>
<protein>
    <submittedName>
        <fullName evidence="8">Uncharacterized protein</fullName>
    </submittedName>
</protein>
<dbReference type="SUPFAM" id="SSF102114">
    <property type="entry name" value="Radical SAM enzymes"/>
    <property type="match status" value="1"/>
</dbReference>
<keyword evidence="2" id="KW-0949">S-adenosyl-L-methionine</keyword>
<dbReference type="CDD" id="cd01335">
    <property type="entry name" value="Radical_SAM"/>
    <property type="match status" value="1"/>
</dbReference>
<comment type="cofactor">
    <cofactor evidence="1">
        <name>[4Fe-4S] cluster</name>
        <dbReference type="ChEBI" id="CHEBI:49883"/>
    </cofactor>
</comment>
<evidence type="ECO:0000313" key="8">
    <source>
        <dbReference type="EMBL" id="AOR31525.1"/>
    </source>
</evidence>
<dbReference type="SFLD" id="SFLDG01082">
    <property type="entry name" value="B12-binding_domain_containing"/>
    <property type="match status" value="1"/>
</dbReference>
<dbReference type="InterPro" id="IPR006158">
    <property type="entry name" value="Cobalamin-bd"/>
</dbReference>
<evidence type="ECO:0000256" key="3">
    <source>
        <dbReference type="ARBA" id="ARBA00022723"/>
    </source>
</evidence>
<evidence type="ECO:0000259" key="7">
    <source>
        <dbReference type="PROSITE" id="PS51918"/>
    </source>
</evidence>
<evidence type="ECO:0000313" key="9">
    <source>
        <dbReference type="Proteomes" id="UP000094960"/>
    </source>
</evidence>
<evidence type="ECO:0000256" key="4">
    <source>
        <dbReference type="ARBA" id="ARBA00023004"/>
    </source>
</evidence>
<evidence type="ECO:0000256" key="2">
    <source>
        <dbReference type="ARBA" id="ARBA00022691"/>
    </source>
</evidence>
<name>A0A1D7Y7E4_9ACTN</name>
<dbReference type="GO" id="GO:0031419">
    <property type="term" value="F:cobalamin binding"/>
    <property type="evidence" value="ECO:0007669"/>
    <property type="project" value="InterPro"/>
</dbReference>
<dbReference type="PROSITE" id="PS51918">
    <property type="entry name" value="RADICAL_SAM"/>
    <property type="match status" value="1"/>
</dbReference>
<keyword evidence="5" id="KW-0411">Iron-sulfur</keyword>
<dbReference type="EMBL" id="CP017248">
    <property type="protein sequence ID" value="AOR31525.1"/>
    <property type="molecule type" value="Genomic_DNA"/>
</dbReference>
<dbReference type="Gene3D" id="3.80.30.20">
    <property type="entry name" value="tm_1862 like domain"/>
    <property type="match status" value="1"/>
</dbReference>
<dbReference type="GO" id="GO:0046872">
    <property type="term" value="F:metal ion binding"/>
    <property type="evidence" value="ECO:0007669"/>
    <property type="project" value="UniProtKB-KW"/>
</dbReference>
<evidence type="ECO:0000259" key="6">
    <source>
        <dbReference type="PROSITE" id="PS51332"/>
    </source>
</evidence>
<dbReference type="InterPro" id="IPR034466">
    <property type="entry name" value="Methyltransferase_Class_B"/>
</dbReference>
<gene>
    <name evidence="8" type="ORF">BFF78_11150</name>
</gene>
<dbReference type="PANTHER" id="PTHR43409:SF16">
    <property type="entry name" value="SLR0320 PROTEIN"/>
    <property type="match status" value="1"/>
</dbReference>
<dbReference type="InterPro" id="IPR051198">
    <property type="entry name" value="BchE-like"/>
</dbReference>
<dbReference type="Gene3D" id="3.40.50.280">
    <property type="entry name" value="Cobalamin-binding domain"/>
    <property type="match status" value="1"/>
</dbReference>
<dbReference type="PANTHER" id="PTHR43409">
    <property type="entry name" value="ANAEROBIC MAGNESIUM-PROTOPORPHYRIN IX MONOMETHYL ESTER CYCLASE-RELATED"/>
    <property type="match status" value="1"/>
</dbReference>
<dbReference type="InterPro" id="IPR023404">
    <property type="entry name" value="rSAM_horseshoe"/>
</dbReference>
<dbReference type="AlphaFoldDB" id="A0A1D7Y7E4"/>
<dbReference type="GO" id="GO:0005829">
    <property type="term" value="C:cytosol"/>
    <property type="evidence" value="ECO:0007669"/>
    <property type="project" value="TreeGrafter"/>
</dbReference>
<feature type="domain" description="Radical SAM core" evidence="7">
    <location>
        <begin position="193"/>
        <end position="430"/>
    </location>
</feature>
<organism evidence="8 9">
    <name type="scientific">Streptomyces fodineus</name>
    <dbReference type="NCBI Taxonomy" id="1904616"/>
    <lineage>
        <taxon>Bacteria</taxon>
        <taxon>Bacillati</taxon>
        <taxon>Actinomycetota</taxon>
        <taxon>Actinomycetes</taxon>
        <taxon>Kitasatosporales</taxon>
        <taxon>Streptomycetaceae</taxon>
        <taxon>Streptomyces</taxon>
    </lineage>
</organism>
<keyword evidence="9" id="KW-1185">Reference proteome</keyword>
<dbReference type="InterPro" id="IPR006638">
    <property type="entry name" value="Elp3/MiaA/NifB-like_rSAM"/>
</dbReference>
<proteinExistence type="predicted"/>
<sequence>MLIKSIPVRTGSSNQERKKVTLVEIPTYENILPLASGYIQACAQEDPEVGAGHTFEIVSYPVTEDRHKLLEELAGKYADVYTFSCYIWNMKLVSWLLKELRERQPHAHYLLGGPQVMNHAATYLADAPENVYVCNGEGERTSVELLRQLSSPAPDLHQVPGLSFWSGGELVTTEPAPRINNLMEIPSPFLTGVFDGREFSMGILETNRGCPFRCTFCYWGAHTNSKVVKFEEERIRAELDWIAENGLSGLFIADANWGQSPRDVAMTEHIVERKKEVGYPLVVYMAATKNRPERMAQITEIFVRGDLMVTQPISLQTLNSESLKLVERSNIREETFVELQRTLREKQISSYVELIWPLPGETFESFKDGLTKLCRSYADTVIVYPQLLLHNTPMYGQRELYGLTTEPVPSDVSEAEVVVATNWVSKEECREAYWLYNAMHTIYNMRGLFLLSGYLDSAGILSYGDLFASVARYFQRRGASEVLQLITESLASLTNYDVLLSGKIGHMILSTHREEFDTVLAEYVTSQEWWSDPMARQAFEMDLIARPYIYREPVSVPDYPFSEIVVHGLDDAETFIVEVSAELARLLTEREMLDADVQGDAVSGRVMLRVDHHARQKMPYMPQRSLEHNANYCHGTVLRFREILPFVEVHAARAVQAPAERKTA</sequence>